<name>A0ACB8Y2W9_ARCLA</name>
<comment type="caution">
    <text evidence="1">The sequence shown here is derived from an EMBL/GenBank/DDBJ whole genome shotgun (WGS) entry which is preliminary data.</text>
</comment>
<keyword evidence="2" id="KW-1185">Reference proteome</keyword>
<accession>A0ACB8Y2W9</accession>
<proteinExistence type="predicted"/>
<dbReference type="EMBL" id="CM042060">
    <property type="protein sequence ID" value="KAI3677719.1"/>
    <property type="molecule type" value="Genomic_DNA"/>
</dbReference>
<organism evidence="1 2">
    <name type="scientific">Arctium lappa</name>
    <name type="common">Greater burdock</name>
    <name type="synonym">Lappa major</name>
    <dbReference type="NCBI Taxonomy" id="4217"/>
    <lineage>
        <taxon>Eukaryota</taxon>
        <taxon>Viridiplantae</taxon>
        <taxon>Streptophyta</taxon>
        <taxon>Embryophyta</taxon>
        <taxon>Tracheophyta</taxon>
        <taxon>Spermatophyta</taxon>
        <taxon>Magnoliopsida</taxon>
        <taxon>eudicotyledons</taxon>
        <taxon>Gunneridae</taxon>
        <taxon>Pentapetalae</taxon>
        <taxon>asterids</taxon>
        <taxon>campanulids</taxon>
        <taxon>Asterales</taxon>
        <taxon>Asteraceae</taxon>
        <taxon>Carduoideae</taxon>
        <taxon>Cardueae</taxon>
        <taxon>Arctiinae</taxon>
        <taxon>Arctium</taxon>
    </lineage>
</organism>
<dbReference type="Proteomes" id="UP001055879">
    <property type="component" value="Linkage Group LG14"/>
</dbReference>
<protein>
    <submittedName>
        <fullName evidence="1">Uncharacterized protein</fullName>
    </submittedName>
</protein>
<evidence type="ECO:0000313" key="2">
    <source>
        <dbReference type="Proteomes" id="UP001055879"/>
    </source>
</evidence>
<reference evidence="2" key="1">
    <citation type="journal article" date="2022" name="Mol. Ecol. Resour.">
        <title>The genomes of chicory, endive, great burdock and yacon provide insights into Asteraceae palaeo-polyploidization history and plant inulin production.</title>
        <authorList>
            <person name="Fan W."/>
            <person name="Wang S."/>
            <person name="Wang H."/>
            <person name="Wang A."/>
            <person name="Jiang F."/>
            <person name="Liu H."/>
            <person name="Zhao H."/>
            <person name="Xu D."/>
            <person name="Zhang Y."/>
        </authorList>
    </citation>
    <scope>NUCLEOTIDE SEQUENCE [LARGE SCALE GENOMIC DNA]</scope>
    <source>
        <strain evidence="2">cv. Niubang</strain>
    </source>
</reference>
<evidence type="ECO:0000313" key="1">
    <source>
        <dbReference type="EMBL" id="KAI3677719.1"/>
    </source>
</evidence>
<sequence>MYLTEKKRRMDLLFYVGKKSLMGYRSNDGTQSISAPVSSPPDQAESFCARKRGYSGEINNGNAIHEGITPNSPQDSIRSTLAALLAKSLEEWVSEQK</sequence>
<reference evidence="1 2" key="2">
    <citation type="journal article" date="2022" name="Mol. Ecol. Resour.">
        <title>The genomes of chicory, endive, great burdock and yacon provide insights into Asteraceae paleo-polyploidization history and plant inulin production.</title>
        <authorList>
            <person name="Fan W."/>
            <person name="Wang S."/>
            <person name="Wang H."/>
            <person name="Wang A."/>
            <person name="Jiang F."/>
            <person name="Liu H."/>
            <person name="Zhao H."/>
            <person name="Xu D."/>
            <person name="Zhang Y."/>
        </authorList>
    </citation>
    <scope>NUCLEOTIDE SEQUENCE [LARGE SCALE GENOMIC DNA]</scope>
    <source>
        <strain evidence="2">cv. Niubang</strain>
    </source>
</reference>
<gene>
    <name evidence="1" type="ORF">L6452_36985</name>
</gene>